<dbReference type="AlphaFoldDB" id="A0A484LJ62"/>
<organism evidence="2 3">
    <name type="scientific">Cuscuta campestris</name>
    <dbReference type="NCBI Taxonomy" id="132261"/>
    <lineage>
        <taxon>Eukaryota</taxon>
        <taxon>Viridiplantae</taxon>
        <taxon>Streptophyta</taxon>
        <taxon>Embryophyta</taxon>
        <taxon>Tracheophyta</taxon>
        <taxon>Spermatophyta</taxon>
        <taxon>Magnoliopsida</taxon>
        <taxon>eudicotyledons</taxon>
        <taxon>Gunneridae</taxon>
        <taxon>Pentapetalae</taxon>
        <taxon>asterids</taxon>
        <taxon>lamiids</taxon>
        <taxon>Solanales</taxon>
        <taxon>Convolvulaceae</taxon>
        <taxon>Cuscuteae</taxon>
        <taxon>Cuscuta</taxon>
        <taxon>Cuscuta subgen. Grammica</taxon>
        <taxon>Cuscuta sect. Cleistogrammica</taxon>
    </lineage>
</organism>
<keyword evidence="3" id="KW-1185">Reference proteome</keyword>
<evidence type="ECO:0000313" key="2">
    <source>
        <dbReference type="EMBL" id="VFQ76512.1"/>
    </source>
</evidence>
<sequence>MNVVFSLCLGLIIHFLIECDEQWYVETETSIAFSSSVDKHQLRSETMELMKTNSLDNTGVFGWLSYPSSLKQVGNAVLYQQSW</sequence>
<evidence type="ECO:0000256" key="1">
    <source>
        <dbReference type="SAM" id="SignalP"/>
    </source>
</evidence>
<gene>
    <name evidence="2" type="ORF">CCAM_LOCUS18288</name>
</gene>
<dbReference type="EMBL" id="OOIL02001566">
    <property type="protein sequence ID" value="VFQ76512.1"/>
    <property type="molecule type" value="Genomic_DNA"/>
</dbReference>
<evidence type="ECO:0000313" key="3">
    <source>
        <dbReference type="Proteomes" id="UP000595140"/>
    </source>
</evidence>
<accession>A0A484LJ62</accession>
<feature type="chain" id="PRO_5019833955" evidence="1">
    <location>
        <begin position="20"/>
        <end position="83"/>
    </location>
</feature>
<feature type="signal peptide" evidence="1">
    <location>
        <begin position="1"/>
        <end position="19"/>
    </location>
</feature>
<name>A0A484LJ62_9ASTE</name>
<dbReference type="Proteomes" id="UP000595140">
    <property type="component" value="Unassembled WGS sequence"/>
</dbReference>
<keyword evidence="1" id="KW-0732">Signal</keyword>
<reference evidence="2 3" key="1">
    <citation type="submission" date="2018-04" db="EMBL/GenBank/DDBJ databases">
        <authorList>
            <person name="Vogel A."/>
        </authorList>
    </citation>
    <scope>NUCLEOTIDE SEQUENCE [LARGE SCALE GENOMIC DNA]</scope>
</reference>
<protein>
    <submittedName>
        <fullName evidence="2">Uncharacterized protein</fullName>
    </submittedName>
</protein>
<proteinExistence type="predicted"/>